<evidence type="ECO:0000256" key="6">
    <source>
        <dbReference type="ARBA" id="ARBA00022833"/>
    </source>
</evidence>
<evidence type="ECO:0000259" key="8">
    <source>
        <dbReference type="PROSITE" id="PS50280"/>
    </source>
</evidence>
<evidence type="ECO:0000313" key="10">
    <source>
        <dbReference type="EMBL" id="CAH1099561.1"/>
    </source>
</evidence>
<dbReference type="InterPro" id="IPR002893">
    <property type="entry name" value="Znf_MYND"/>
</dbReference>
<dbReference type="PROSITE" id="PS50865">
    <property type="entry name" value="ZF_MYND_2"/>
    <property type="match status" value="1"/>
</dbReference>
<feature type="domain" description="MYND-type" evidence="9">
    <location>
        <begin position="230"/>
        <end position="269"/>
    </location>
</feature>
<dbReference type="Proteomes" id="UP001153636">
    <property type="component" value="Chromosome 1"/>
</dbReference>
<dbReference type="PROSITE" id="PS50280">
    <property type="entry name" value="SET"/>
    <property type="match status" value="1"/>
</dbReference>
<dbReference type="GO" id="GO:0005737">
    <property type="term" value="C:cytoplasm"/>
    <property type="evidence" value="ECO:0007669"/>
    <property type="project" value="TreeGrafter"/>
</dbReference>
<keyword evidence="3" id="KW-0949">S-adenosyl-L-methionine</keyword>
<evidence type="ECO:0000313" key="11">
    <source>
        <dbReference type="Proteomes" id="UP001153636"/>
    </source>
</evidence>
<dbReference type="InterPro" id="IPR011990">
    <property type="entry name" value="TPR-like_helical_dom_sf"/>
</dbReference>
<evidence type="ECO:0000256" key="7">
    <source>
        <dbReference type="PROSITE-ProRule" id="PRU00134"/>
    </source>
</evidence>
<dbReference type="PANTHER" id="PTHR46165:SF6">
    <property type="entry name" value="SET AND MYND DOMAIN-CONTAINING PROTEIN 4-LIKE PROTEIN"/>
    <property type="match status" value="1"/>
</dbReference>
<keyword evidence="4" id="KW-0479">Metal-binding</keyword>
<evidence type="ECO:0000256" key="5">
    <source>
        <dbReference type="ARBA" id="ARBA00022771"/>
    </source>
</evidence>
<protein>
    <recommendedName>
        <fullName evidence="12">SET and MYND domain-containing protein 4</fullName>
    </recommendedName>
</protein>
<evidence type="ECO:0000256" key="1">
    <source>
        <dbReference type="ARBA" id="ARBA00022603"/>
    </source>
</evidence>
<dbReference type="EMBL" id="OV651813">
    <property type="protein sequence ID" value="CAH1099561.1"/>
    <property type="molecule type" value="Genomic_DNA"/>
</dbReference>
<dbReference type="PANTHER" id="PTHR46165">
    <property type="entry name" value="SET AND MYND DOMAIN-CONTAINING PROTEIN 4"/>
    <property type="match status" value="1"/>
</dbReference>
<dbReference type="SUPFAM" id="SSF144232">
    <property type="entry name" value="HIT/MYND zinc finger-like"/>
    <property type="match status" value="1"/>
</dbReference>
<proteinExistence type="predicted"/>
<keyword evidence="2" id="KW-0808">Transferase</keyword>
<dbReference type="OrthoDB" id="7770870at2759"/>
<dbReference type="GO" id="GO:0008757">
    <property type="term" value="F:S-adenosylmethionine-dependent methyltransferase activity"/>
    <property type="evidence" value="ECO:0007669"/>
    <property type="project" value="UniProtKB-ARBA"/>
</dbReference>
<dbReference type="Pfam" id="PF01753">
    <property type="entry name" value="zf-MYND"/>
    <property type="match status" value="1"/>
</dbReference>
<dbReference type="Gene3D" id="6.10.140.2220">
    <property type="match status" value="1"/>
</dbReference>
<dbReference type="InterPro" id="IPR046341">
    <property type="entry name" value="SET_dom_sf"/>
</dbReference>
<evidence type="ECO:0000256" key="2">
    <source>
        <dbReference type="ARBA" id="ARBA00022679"/>
    </source>
</evidence>
<dbReference type="SUPFAM" id="SSF82199">
    <property type="entry name" value="SET domain"/>
    <property type="match status" value="1"/>
</dbReference>
<accession>A0A9P0G6A7</accession>
<gene>
    <name evidence="10" type="ORF">PSYICH_LOCUS261</name>
</gene>
<dbReference type="GO" id="GO:0005634">
    <property type="term" value="C:nucleus"/>
    <property type="evidence" value="ECO:0007669"/>
    <property type="project" value="TreeGrafter"/>
</dbReference>
<dbReference type="Gene3D" id="1.25.40.10">
    <property type="entry name" value="Tetratricopeptide repeat domain"/>
    <property type="match status" value="1"/>
</dbReference>
<dbReference type="GO" id="GO:0042826">
    <property type="term" value="F:histone deacetylase binding"/>
    <property type="evidence" value="ECO:0007669"/>
    <property type="project" value="TreeGrafter"/>
</dbReference>
<keyword evidence="5 7" id="KW-0863">Zinc-finger</keyword>
<dbReference type="Gene3D" id="1.10.220.160">
    <property type="match status" value="1"/>
</dbReference>
<evidence type="ECO:0000259" key="9">
    <source>
        <dbReference type="PROSITE" id="PS50865"/>
    </source>
</evidence>
<dbReference type="InterPro" id="IPR052097">
    <property type="entry name" value="SET-MYND_domain_protein"/>
</dbReference>
<keyword evidence="6" id="KW-0862">Zinc</keyword>
<feature type="domain" description="SET" evidence="8">
    <location>
        <begin position="185"/>
        <end position="442"/>
    </location>
</feature>
<dbReference type="InterPro" id="IPR001214">
    <property type="entry name" value="SET_dom"/>
</dbReference>
<dbReference type="AlphaFoldDB" id="A0A9P0G6A7"/>
<sequence>MWRMKHGEHVTKCTQILLQEAQLCSKEDEIKKLAHPSDYVNVVYNYINELKAFKDIIAEPQPRKSNEISDELRIKGNDYFLRDNNYLSALEKYTESIAFAVNGSSYLALAYANRSACLFEVKYYKECLEDIDRALSLDYPENLKPKLLKRKTNAESQKNMQKQFQYYSKPPVLKSKNPLIPCAEDSIEIKCNKKYGRHIIATRDIEIGEVLSVENSFCHVVDPEAKYLHCHECLELCFKMIPCENCSGALYCSEECRSKSFEGYHKYQCQFPKILLDPNLRMFIKLALIGMVDSKKTEAEEPTNIHQSDSFKEIIKLEMHDKERDYITLCTVAIHASIAYHVLKENQEFASEYDTDEDDQNLQKLLFKAYLITTINPISIEKICDDSVIITFKKVGMALYAFNCLYNNSCAPNSFFFHYGSLIVTRAKASIKKGEQVTICYGGFFQKTPKAIRQENLKEIYMFDCDCKACTNNWPTSMYLPHGKELPPSFIKKVTENVSIGSDSNQQLDNEILRDCKRLYYQLKKYEPCRYLLVVQQELTLIYLHQAGRDVNF</sequence>
<reference evidence="10" key="1">
    <citation type="submission" date="2022-01" db="EMBL/GenBank/DDBJ databases">
        <authorList>
            <person name="King R."/>
        </authorList>
    </citation>
    <scope>NUCLEOTIDE SEQUENCE</scope>
</reference>
<dbReference type="GO" id="GO:0008270">
    <property type="term" value="F:zinc ion binding"/>
    <property type="evidence" value="ECO:0007669"/>
    <property type="project" value="UniProtKB-KW"/>
</dbReference>
<dbReference type="SUPFAM" id="SSF48452">
    <property type="entry name" value="TPR-like"/>
    <property type="match status" value="1"/>
</dbReference>
<dbReference type="GO" id="GO:0032259">
    <property type="term" value="P:methylation"/>
    <property type="evidence" value="ECO:0007669"/>
    <property type="project" value="UniProtKB-KW"/>
</dbReference>
<evidence type="ECO:0000256" key="3">
    <source>
        <dbReference type="ARBA" id="ARBA00022691"/>
    </source>
</evidence>
<evidence type="ECO:0000256" key="4">
    <source>
        <dbReference type="ARBA" id="ARBA00022723"/>
    </source>
</evidence>
<dbReference type="Pfam" id="PF00856">
    <property type="entry name" value="SET"/>
    <property type="match status" value="1"/>
</dbReference>
<dbReference type="Gene3D" id="2.170.270.10">
    <property type="entry name" value="SET domain"/>
    <property type="match status" value="1"/>
</dbReference>
<dbReference type="GO" id="GO:0008276">
    <property type="term" value="F:protein methyltransferase activity"/>
    <property type="evidence" value="ECO:0007669"/>
    <property type="project" value="UniProtKB-ARBA"/>
</dbReference>
<keyword evidence="11" id="KW-1185">Reference proteome</keyword>
<evidence type="ECO:0008006" key="12">
    <source>
        <dbReference type="Google" id="ProtNLM"/>
    </source>
</evidence>
<keyword evidence="1" id="KW-0489">Methyltransferase</keyword>
<organism evidence="10 11">
    <name type="scientific">Psylliodes chrysocephalus</name>
    <dbReference type="NCBI Taxonomy" id="3402493"/>
    <lineage>
        <taxon>Eukaryota</taxon>
        <taxon>Metazoa</taxon>
        <taxon>Ecdysozoa</taxon>
        <taxon>Arthropoda</taxon>
        <taxon>Hexapoda</taxon>
        <taxon>Insecta</taxon>
        <taxon>Pterygota</taxon>
        <taxon>Neoptera</taxon>
        <taxon>Endopterygota</taxon>
        <taxon>Coleoptera</taxon>
        <taxon>Polyphaga</taxon>
        <taxon>Cucujiformia</taxon>
        <taxon>Chrysomeloidea</taxon>
        <taxon>Chrysomelidae</taxon>
        <taxon>Galerucinae</taxon>
        <taxon>Alticini</taxon>
        <taxon>Psylliodes</taxon>
    </lineage>
</organism>
<dbReference type="GO" id="GO:0008170">
    <property type="term" value="F:N-methyltransferase activity"/>
    <property type="evidence" value="ECO:0007669"/>
    <property type="project" value="UniProtKB-ARBA"/>
</dbReference>
<name>A0A9P0G6A7_9CUCU</name>